<keyword evidence="3" id="KW-1185">Reference proteome</keyword>
<dbReference type="GeneID" id="83196990"/>
<comment type="caution">
    <text evidence="2">The sequence shown here is derived from an EMBL/GenBank/DDBJ whole genome shotgun (WGS) entry which is preliminary data.</text>
</comment>
<reference evidence="2" key="2">
    <citation type="journal article" date="2023" name="IMA Fungus">
        <title>Comparative genomic study of the Penicillium genus elucidates a diverse pangenome and 15 lateral gene transfer events.</title>
        <authorList>
            <person name="Petersen C."/>
            <person name="Sorensen T."/>
            <person name="Nielsen M.R."/>
            <person name="Sondergaard T.E."/>
            <person name="Sorensen J.L."/>
            <person name="Fitzpatrick D.A."/>
            <person name="Frisvad J.C."/>
            <person name="Nielsen K.L."/>
        </authorList>
    </citation>
    <scope>NUCLEOTIDE SEQUENCE</scope>
    <source>
        <strain evidence="2">IBT 19713</strain>
    </source>
</reference>
<dbReference type="AlphaFoldDB" id="A0A9W9PLH4"/>
<evidence type="ECO:0000313" key="3">
    <source>
        <dbReference type="Proteomes" id="UP001150941"/>
    </source>
</evidence>
<name>A0A9W9PLH4_9EURO</name>
<gene>
    <name evidence="2" type="ORF">N7468_000390</name>
</gene>
<proteinExistence type="predicted"/>
<evidence type="ECO:0000256" key="1">
    <source>
        <dbReference type="SAM" id="MobiDB-lite"/>
    </source>
</evidence>
<dbReference type="RefSeq" id="XP_058335718.1">
    <property type="nucleotide sequence ID" value="XM_058469687.1"/>
</dbReference>
<accession>A0A9W9PLH4</accession>
<dbReference type="EMBL" id="JAPQKS010000001">
    <property type="protein sequence ID" value="KAJ5248939.1"/>
    <property type="molecule type" value="Genomic_DNA"/>
</dbReference>
<evidence type="ECO:0000313" key="2">
    <source>
        <dbReference type="EMBL" id="KAJ5248939.1"/>
    </source>
</evidence>
<feature type="region of interest" description="Disordered" evidence="1">
    <location>
        <begin position="82"/>
        <end position="103"/>
    </location>
</feature>
<reference evidence="2" key="1">
    <citation type="submission" date="2022-11" db="EMBL/GenBank/DDBJ databases">
        <authorList>
            <person name="Petersen C."/>
        </authorList>
    </citation>
    <scope>NUCLEOTIDE SEQUENCE</scope>
    <source>
        <strain evidence="2">IBT 19713</strain>
    </source>
</reference>
<organism evidence="2 3">
    <name type="scientific">Penicillium chermesinum</name>
    <dbReference type="NCBI Taxonomy" id="63820"/>
    <lineage>
        <taxon>Eukaryota</taxon>
        <taxon>Fungi</taxon>
        <taxon>Dikarya</taxon>
        <taxon>Ascomycota</taxon>
        <taxon>Pezizomycotina</taxon>
        <taxon>Eurotiomycetes</taxon>
        <taxon>Eurotiomycetidae</taxon>
        <taxon>Eurotiales</taxon>
        <taxon>Aspergillaceae</taxon>
        <taxon>Penicillium</taxon>
    </lineage>
</organism>
<sequence length="243" mass="26362">MRSRSPIRRSGSSLIEHLALSVLMQSSLGPDFVARSEGPGPMYAAPSFARSDSWLIGPIAAIRSSRQDILLEPKLALEPARQTRIPGHKRQSPPGPGFPHQGGGVCKDMRVLALRPSSRHQDPNAWPQWPTNTVEPVPARGEAKQAQLITDPGPFFPIATYQDPVHSLQEDPPLETCELICSTAHISSLDAQLYSVADAGPVSRATAANTGSQLRCYCAAAVARRNWEAKAHMHRSPRNGGRM</sequence>
<protein>
    <submittedName>
        <fullName evidence="2">Uncharacterized protein</fullName>
    </submittedName>
</protein>
<dbReference type="Proteomes" id="UP001150941">
    <property type="component" value="Unassembled WGS sequence"/>
</dbReference>